<dbReference type="EMBL" id="FJOG01000034">
    <property type="protein sequence ID" value="CZR66046.1"/>
    <property type="molecule type" value="Genomic_DNA"/>
</dbReference>
<keyword evidence="3" id="KW-1185">Reference proteome</keyword>
<dbReference type="InterPro" id="IPR029063">
    <property type="entry name" value="SAM-dependent_MTases_sf"/>
</dbReference>
<dbReference type="SUPFAM" id="SSF53335">
    <property type="entry name" value="S-adenosyl-L-methionine-dependent methyltransferases"/>
    <property type="match status" value="1"/>
</dbReference>
<evidence type="ECO:0000313" key="3">
    <source>
        <dbReference type="Proteomes" id="UP000184330"/>
    </source>
</evidence>
<dbReference type="Pfam" id="PF13489">
    <property type="entry name" value="Methyltransf_23"/>
    <property type="match status" value="1"/>
</dbReference>
<sequence>MTDPNLDFLDADIDRPEDGPSAAQPIAETLPSLDPDADLLERQPVEQEEEQELEDHDGNDNADGDSAYVTVPAPVSVAGPLPNLVPGAASFVTDQEQFEDLDGDADHDSAYGESLQSSEASISSEITKFRFENGRRYHAYRDGAYWAPNDEIHNDQQDMAHHLWLLTFDNQLYLAPIRNPQVSSLELFPKRHCLRRVSIERSRRRDWNWNMGHVSRSTLGRYFRSTDSAASDMADAFPSATVRGIDLSPIQPQWVPPNCIFELDDATLPWTFRPESYDFIHIREMFGSVGDWDELFSQAYQTLKPDGYLECAEHSVTPVSDDNTVGPDHVFTRYGTIMTDLSRKRGKDIDIWNKLKISMERAGFVDVVETRAKWPMNGWSSDSKMKELGKWNQLRVTQGIEGFAMRMLTTVGGWAPVEVQVLAAQIRAALKDKTVHGYLDVNVVYGRKPAES</sequence>
<dbReference type="OrthoDB" id="2013972at2759"/>
<proteinExistence type="predicted"/>
<protein>
    <recommendedName>
        <fullName evidence="4">Methyltransferase</fullName>
    </recommendedName>
</protein>
<feature type="compositionally biased region" description="Acidic residues" evidence="1">
    <location>
        <begin position="46"/>
        <end position="63"/>
    </location>
</feature>
<evidence type="ECO:0000256" key="1">
    <source>
        <dbReference type="SAM" id="MobiDB-lite"/>
    </source>
</evidence>
<feature type="region of interest" description="Disordered" evidence="1">
    <location>
        <begin position="1"/>
        <end position="68"/>
    </location>
</feature>
<dbReference type="GO" id="GO:0008168">
    <property type="term" value="F:methyltransferase activity"/>
    <property type="evidence" value="ECO:0007669"/>
    <property type="project" value="TreeGrafter"/>
</dbReference>
<evidence type="ECO:0000313" key="2">
    <source>
        <dbReference type="EMBL" id="CZR66046.1"/>
    </source>
</evidence>
<dbReference type="AlphaFoldDB" id="A0A1L7XM65"/>
<name>A0A1L7XM65_9HELO</name>
<accession>A0A1L7XM65</accession>
<evidence type="ECO:0008006" key="4">
    <source>
        <dbReference type="Google" id="ProtNLM"/>
    </source>
</evidence>
<organism evidence="2 3">
    <name type="scientific">Phialocephala subalpina</name>
    <dbReference type="NCBI Taxonomy" id="576137"/>
    <lineage>
        <taxon>Eukaryota</taxon>
        <taxon>Fungi</taxon>
        <taxon>Dikarya</taxon>
        <taxon>Ascomycota</taxon>
        <taxon>Pezizomycotina</taxon>
        <taxon>Leotiomycetes</taxon>
        <taxon>Helotiales</taxon>
        <taxon>Mollisiaceae</taxon>
        <taxon>Phialocephala</taxon>
        <taxon>Phialocephala fortinii species complex</taxon>
    </lineage>
</organism>
<dbReference type="Proteomes" id="UP000184330">
    <property type="component" value="Unassembled WGS sequence"/>
</dbReference>
<dbReference type="PANTHER" id="PTHR43591">
    <property type="entry name" value="METHYLTRANSFERASE"/>
    <property type="match status" value="1"/>
</dbReference>
<dbReference type="STRING" id="576137.A0A1L7XM65"/>
<dbReference type="PANTHER" id="PTHR43591:SF105">
    <property type="entry name" value="METHYLTRANSFERASE DOMAIN-CONTAINING PROTEIN-RELATED"/>
    <property type="match status" value="1"/>
</dbReference>
<reference evidence="2 3" key="1">
    <citation type="submission" date="2016-03" db="EMBL/GenBank/DDBJ databases">
        <authorList>
            <person name="Ploux O."/>
        </authorList>
    </citation>
    <scope>NUCLEOTIDE SEQUENCE [LARGE SCALE GENOMIC DNA]</scope>
    <source>
        <strain evidence="2 3">UAMH 11012</strain>
    </source>
</reference>
<dbReference type="Gene3D" id="3.40.50.150">
    <property type="entry name" value="Vaccinia Virus protein VP39"/>
    <property type="match status" value="1"/>
</dbReference>
<dbReference type="CDD" id="cd02440">
    <property type="entry name" value="AdoMet_MTases"/>
    <property type="match status" value="1"/>
</dbReference>
<gene>
    <name evidence="2" type="ORF">PAC_15947</name>
</gene>